<keyword evidence="7 9" id="KW-0472">Membrane</keyword>
<evidence type="ECO:0000256" key="2">
    <source>
        <dbReference type="ARBA" id="ARBA00022448"/>
    </source>
</evidence>
<dbReference type="PANTHER" id="PTHR30574">
    <property type="entry name" value="INNER MEMBRANE PROTEIN YEDE"/>
    <property type="match status" value="1"/>
</dbReference>
<keyword evidence="2" id="KW-0813">Transport</keyword>
<evidence type="ECO:0000313" key="11">
    <source>
        <dbReference type="Proteomes" id="UP001596422"/>
    </source>
</evidence>
<evidence type="ECO:0000313" key="10">
    <source>
        <dbReference type="EMBL" id="MFC6672829.1"/>
    </source>
</evidence>
<evidence type="ECO:0000256" key="8">
    <source>
        <dbReference type="ARBA" id="ARBA00035655"/>
    </source>
</evidence>
<keyword evidence="6 9" id="KW-1133">Transmembrane helix</keyword>
<organism evidence="10 11">
    <name type="scientific">Marinobacterium aestuariivivens</name>
    <dbReference type="NCBI Taxonomy" id="1698799"/>
    <lineage>
        <taxon>Bacteria</taxon>
        <taxon>Pseudomonadati</taxon>
        <taxon>Pseudomonadota</taxon>
        <taxon>Gammaproteobacteria</taxon>
        <taxon>Oceanospirillales</taxon>
        <taxon>Oceanospirillaceae</taxon>
        <taxon>Marinobacterium</taxon>
    </lineage>
</organism>
<evidence type="ECO:0000256" key="1">
    <source>
        <dbReference type="ARBA" id="ARBA00004429"/>
    </source>
</evidence>
<dbReference type="RefSeq" id="WP_379911245.1">
    <property type="nucleotide sequence ID" value="NZ_JBHSWE010000001.1"/>
</dbReference>
<feature type="transmembrane region" description="Helical" evidence="9">
    <location>
        <begin position="107"/>
        <end position="126"/>
    </location>
</feature>
<keyword evidence="5 9" id="KW-0812">Transmembrane</keyword>
<evidence type="ECO:0000256" key="9">
    <source>
        <dbReference type="SAM" id="Phobius"/>
    </source>
</evidence>
<feature type="transmembrane region" description="Helical" evidence="9">
    <location>
        <begin position="240"/>
        <end position="262"/>
    </location>
</feature>
<feature type="transmembrane region" description="Helical" evidence="9">
    <location>
        <begin position="138"/>
        <end position="156"/>
    </location>
</feature>
<dbReference type="Pfam" id="PF04143">
    <property type="entry name" value="Sulf_transp"/>
    <property type="match status" value="1"/>
</dbReference>
<evidence type="ECO:0000256" key="7">
    <source>
        <dbReference type="ARBA" id="ARBA00023136"/>
    </source>
</evidence>
<comment type="similarity">
    <text evidence="8">Belongs to the TsuA/YedE (TC 9.B.102) family.</text>
</comment>
<gene>
    <name evidence="10" type="ORF">ACFQDL_24175</name>
</gene>
<reference evidence="11" key="1">
    <citation type="journal article" date="2019" name="Int. J. Syst. Evol. Microbiol.">
        <title>The Global Catalogue of Microorganisms (GCM) 10K type strain sequencing project: providing services to taxonomists for standard genome sequencing and annotation.</title>
        <authorList>
            <consortium name="The Broad Institute Genomics Platform"/>
            <consortium name="The Broad Institute Genome Sequencing Center for Infectious Disease"/>
            <person name="Wu L."/>
            <person name="Ma J."/>
        </authorList>
    </citation>
    <scope>NUCLEOTIDE SEQUENCE [LARGE SCALE GENOMIC DNA]</scope>
    <source>
        <strain evidence="11">NBRC 111756</strain>
    </source>
</reference>
<dbReference type="InterPro" id="IPR007272">
    <property type="entry name" value="Sulf_transp_TsuA/YedE"/>
</dbReference>
<feature type="transmembrane region" description="Helical" evidence="9">
    <location>
        <begin position="165"/>
        <end position="182"/>
    </location>
</feature>
<keyword evidence="4" id="KW-0997">Cell inner membrane</keyword>
<accession>A0ABW2A5X2</accession>
<evidence type="ECO:0000256" key="5">
    <source>
        <dbReference type="ARBA" id="ARBA00022692"/>
    </source>
</evidence>
<comment type="caution">
    <text evidence="10">The sequence shown here is derived from an EMBL/GenBank/DDBJ whole genome shotgun (WGS) entry which is preliminary data.</text>
</comment>
<feature type="transmembrane region" description="Helical" evidence="9">
    <location>
        <begin position="210"/>
        <end position="228"/>
    </location>
</feature>
<dbReference type="Proteomes" id="UP001596422">
    <property type="component" value="Unassembled WGS sequence"/>
</dbReference>
<evidence type="ECO:0000256" key="4">
    <source>
        <dbReference type="ARBA" id="ARBA00022519"/>
    </source>
</evidence>
<keyword evidence="3" id="KW-1003">Cell membrane</keyword>
<comment type="subcellular location">
    <subcellularLocation>
        <location evidence="1">Cell inner membrane</location>
        <topology evidence="1">Multi-pass membrane protein</topology>
    </subcellularLocation>
</comment>
<protein>
    <submittedName>
        <fullName evidence="10">YeeE/YedE thiosulfate transporter family protein</fullName>
    </submittedName>
</protein>
<proteinExistence type="inferred from homology"/>
<name>A0ABW2A5X2_9GAMM</name>
<dbReference type="EMBL" id="JBHSWE010000001">
    <property type="protein sequence ID" value="MFC6672829.1"/>
    <property type="molecule type" value="Genomic_DNA"/>
</dbReference>
<dbReference type="PANTHER" id="PTHR30574:SF1">
    <property type="entry name" value="SULPHUR TRANSPORT DOMAIN-CONTAINING PROTEIN"/>
    <property type="match status" value="1"/>
</dbReference>
<evidence type="ECO:0000256" key="6">
    <source>
        <dbReference type="ARBA" id="ARBA00022989"/>
    </source>
</evidence>
<feature type="transmembrane region" description="Helical" evidence="9">
    <location>
        <begin position="39"/>
        <end position="60"/>
    </location>
</feature>
<keyword evidence="11" id="KW-1185">Reference proteome</keyword>
<evidence type="ECO:0000256" key="3">
    <source>
        <dbReference type="ARBA" id="ARBA00022475"/>
    </source>
</evidence>
<feature type="transmembrane region" description="Helical" evidence="9">
    <location>
        <begin position="274"/>
        <end position="297"/>
    </location>
</feature>
<sequence>MLLLLSALLLVAVLGYLTQITGLCLVRGVREWSQGRPEVLISILCCGVLVWVVASIAPYVGATIPFLVFKPGPGFAIGGFMFGLGTAFNQGCSISTLSRLASGELRMLTTPLGWIVGWFTLTWWQPDLHVTALPGPDSLHFAILFTASCGLAIRALRGDRSRQRLWFGMMGIGLLSGLLFLYEPGWSPGSLMQEQIAAALNGDVHPPPPLPRYALVLALLVGMSLGAHRLKKLQLRSTTVGPLFLHLLAGTLMGVGTALAMGGNDSQLLLALPAFSPAGFLTVGCILAGIRLGLFVLDLHHKSGSPQVERR</sequence>